<accession>A0A1I7NTE7</accession>
<keyword evidence="1" id="KW-1133">Transmembrane helix</keyword>
<dbReference type="EMBL" id="FPCH01000003">
    <property type="protein sequence ID" value="SFV37913.1"/>
    <property type="molecule type" value="Genomic_DNA"/>
</dbReference>
<evidence type="ECO:0000313" key="2">
    <source>
        <dbReference type="EMBL" id="SFV37913.1"/>
    </source>
</evidence>
<keyword evidence="1" id="KW-0472">Membrane</keyword>
<feature type="transmembrane region" description="Helical" evidence="1">
    <location>
        <begin position="12"/>
        <end position="32"/>
    </location>
</feature>
<dbReference type="AlphaFoldDB" id="A0A1I7NTE7"/>
<sequence length="135" mass="14419">MADTPKIRVASYWAAISMAAAPIFNFVCSHLARSPARETPRQVGSRQIEPRRLTISEQWGHISGIITGAASRAEEATRCHASATLQLDLAQYALTSLVDELSAVMDVGGRRRRATVHVLGIAPPSRPAMGSAIAA</sequence>
<name>A0A1I7NTE7_9HYPH</name>
<protein>
    <submittedName>
        <fullName evidence="2">Uncharacterized protein</fullName>
    </submittedName>
</protein>
<organism evidence="2 3">
    <name type="scientific">Hyphomicrobium facile</name>
    <dbReference type="NCBI Taxonomy" id="51670"/>
    <lineage>
        <taxon>Bacteria</taxon>
        <taxon>Pseudomonadati</taxon>
        <taxon>Pseudomonadota</taxon>
        <taxon>Alphaproteobacteria</taxon>
        <taxon>Hyphomicrobiales</taxon>
        <taxon>Hyphomicrobiaceae</taxon>
        <taxon>Hyphomicrobium</taxon>
    </lineage>
</organism>
<keyword evidence="1" id="KW-0812">Transmembrane</keyword>
<proteinExistence type="predicted"/>
<evidence type="ECO:0000313" key="3">
    <source>
        <dbReference type="Proteomes" id="UP000199423"/>
    </source>
</evidence>
<dbReference type="STRING" id="51670.SAMN04488557_3401"/>
<reference evidence="3" key="1">
    <citation type="submission" date="2016-10" db="EMBL/GenBank/DDBJ databases">
        <authorList>
            <person name="Varghese N."/>
            <person name="Submissions S."/>
        </authorList>
    </citation>
    <scope>NUCLEOTIDE SEQUENCE [LARGE SCALE GENOMIC DNA]</scope>
    <source>
        <strain evidence="3">DSM 1565</strain>
    </source>
</reference>
<dbReference type="RefSeq" id="WP_244531318.1">
    <property type="nucleotide sequence ID" value="NZ_FPCH01000003.1"/>
</dbReference>
<dbReference type="Proteomes" id="UP000199423">
    <property type="component" value="Unassembled WGS sequence"/>
</dbReference>
<gene>
    <name evidence="2" type="ORF">SAMN04488557_3401</name>
</gene>
<keyword evidence="3" id="KW-1185">Reference proteome</keyword>
<evidence type="ECO:0000256" key="1">
    <source>
        <dbReference type="SAM" id="Phobius"/>
    </source>
</evidence>